<dbReference type="Pfam" id="PF14472">
    <property type="entry name" value="DUF4429"/>
    <property type="match status" value="1"/>
</dbReference>
<name>A0ABQ1UHQ8_9NOCA</name>
<evidence type="ECO:0000313" key="2">
    <source>
        <dbReference type="EMBL" id="GGF16670.1"/>
    </source>
</evidence>
<dbReference type="InterPro" id="IPR027860">
    <property type="entry name" value="DUF4429"/>
</dbReference>
<evidence type="ECO:0000259" key="1">
    <source>
        <dbReference type="Pfam" id="PF14472"/>
    </source>
</evidence>
<organism evidence="2 3">
    <name type="scientific">Williamsia phyllosphaerae</name>
    <dbReference type="NCBI Taxonomy" id="885042"/>
    <lineage>
        <taxon>Bacteria</taxon>
        <taxon>Bacillati</taxon>
        <taxon>Actinomycetota</taxon>
        <taxon>Actinomycetes</taxon>
        <taxon>Mycobacteriales</taxon>
        <taxon>Nocardiaceae</taxon>
        <taxon>Williamsia</taxon>
    </lineage>
</organism>
<sequence length="104" mass="11682">MVEYRGYGKTLVIEGDSVIMKPTGATRLFIKNHRIPIEEIEGARFTEATRLINGHLQLIVAGVEPGKPQATDLHTVLFTYGHAEPFVELYQWLKAVAYSNNRPS</sequence>
<gene>
    <name evidence="2" type="ORF">GCM10007298_10880</name>
</gene>
<keyword evidence="3" id="KW-1185">Reference proteome</keyword>
<dbReference type="EMBL" id="BMCS01000001">
    <property type="protein sequence ID" value="GGF16670.1"/>
    <property type="molecule type" value="Genomic_DNA"/>
</dbReference>
<reference evidence="3" key="1">
    <citation type="journal article" date="2019" name="Int. J. Syst. Evol. Microbiol.">
        <title>The Global Catalogue of Microorganisms (GCM) 10K type strain sequencing project: providing services to taxonomists for standard genome sequencing and annotation.</title>
        <authorList>
            <consortium name="The Broad Institute Genomics Platform"/>
            <consortium name="The Broad Institute Genome Sequencing Center for Infectious Disease"/>
            <person name="Wu L."/>
            <person name="Ma J."/>
        </authorList>
    </citation>
    <scope>NUCLEOTIDE SEQUENCE [LARGE SCALE GENOMIC DNA]</scope>
    <source>
        <strain evidence="3">CCM 7855</strain>
    </source>
</reference>
<protein>
    <recommendedName>
        <fullName evidence="1">DUF4429 domain-containing protein</fullName>
    </recommendedName>
</protein>
<proteinExistence type="predicted"/>
<evidence type="ECO:0000313" key="3">
    <source>
        <dbReference type="Proteomes" id="UP000632454"/>
    </source>
</evidence>
<feature type="domain" description="DUF4429" evidence="1">
    <location>
        <begin position="14"/>
        <end position="84"/>
    </location>
</feature>
<accession>A0ABQ1UHQ8</accession>
<comment type="caution">
    <text evidence="2">The sequence shown here is derived from an EMBL/GenBank/DDBJ whole genome shotgun (WGS) entry which is preliminary data.</text>
</comment>
<dbReference type="RefSeq" id="WP_188487604.1">
    <property type="nucleotide sequence ID" value="NZ_BMCS01000001.1"/>
</dbReference>
<dbReference type="Proteomes" id="UP000632454">
    <property type="component" value="Unassembled WGS sequence"/>
</dbReference>